<feature type="DNA-binding region" description="H-T-H motif" evidence="4">
    <location>
        <begin position="55"/>
        <end position="74"/>
    </location>
</feature>
<dbReference type="PANTHER" id="PTHR30055:SF151">
    <property type="entry name" value="TRANSCRIPTIONAL REGULATORY PROTEIN"/>
    <property type="match status" value="1"/>
</dbReference>
<keyword evidence="1" id="KW-0805">Transcription regulation</keyword>
<dbReference type="RefSeq" id="WP_012921227.1">
    <property type="nucleotide sequence ID" value="NC_013729.1"/>
</dbReference>
<dbReference type="InterPro" id="IPR009057">
    <property type="entry name" value="Homeodomain-like_sf"/>
</dbReference>
<dbReference type="eggNOG" id="COG1309">
    <property type="taxonomic scope" value="Bacteria"/>
</dbReference>
<evidence type="ECO:0000313" key="7">
    <source>
        <dbReference type="Proteomes" id="UP000007967"/>
    </source>
</evidence>
<reference evidence="6 7" key="2">
    <citation type="journal article" date="2010" name="Stand. Genomic Sci.">
        <title>Complete genome sequence of Kribbella flavida type strain (IFO 14399).</title>
        <authorList>
            <person name="Pukall R."/>
            <person name="Lapidus A."/>
            <person name="Glavina Del Rio T."/>
            <person name="Copeland A."/>
            <person name="Tice H."/>
            <person name="Cheng J.-F."/>
            <person name="Lucas S."/>
            <person name="Chen F."/>
            <person name="Nolan M."/>
            <person name="LaButti K."/>
            <person name="Pati A."/>
            <person name="Ivanova N."/>
            <person name="Mavrommatis K."/>
            <person name="Mikhailova N."/>
            <person name="Pitluck S."/>
            <person name="Bruce D."/>
            <person name="Goodwin L."/>
            <person name="Land M."/>
            <person name="Hauser L."/>
            <person name="Chang Y.-J."/>
            <person name="Jeffries C.D."/>
            <person name="Chen A."/>
            <person name="Palaniappan K."/>
            <person name="Chain P."/>
            <person name="Rohde M."/>
            <person name="Goeker M."/>
            <person name="Bristow J."/>
            <person name="Eisen J.A."/>
            <person name="Markowitz V."/>
            <person name="Hugenholtz P."/>
            <person name="Kyrpides N.C."/>
            <person name="Klenk H.-P."/>
            <person name="Brettin T."/>
        </authorList>
    </citation>
    <scope>NUCLEOTIDE SEQUENCE [LARGE SCALE GENOMIC DNA]</scope>
    <source>
        <strain evidence="7">DSM 17836 / JCM 10339 / NBRC 14399</strain>
    </source>
</reference>
<keyword evidence="2 4" id="KW-0238">DNA-binding</keyword>
<evidence type="ECO:0000256" key="2">
    <source>
        <dbReference type="ARBA" id="ARBA00023125"/>
    </source>
</evidence>
<feature type="domain" description="HTH tetR-type" evidence="5">
    <location>
        <begin position="32"/>
        <end position="92"/>
    </location>
</feature>
<evidence type="ECO:0000256" key="3">
    <source>
        <dbReference type="ARBA" id="ARBA00023163"/>
    </source>
</evidence>
<dbReference type="GO" id="GO:0000976">
    <property type="term" value="F:transcription cis-regulatory region binding"/>
    <property type="evidence" value="ECO:0007669"/>
    <property type="project" value="TreeGrafter"/>
</dbReference>
<organism evidence="6 7">
    <name type="scientific">Kribbella flavida (strain DSM 17836 / JCM 10339 / NBRC 14399)</name>
    <dbReference type="NCBI Taxonomy" id="479435"/>
    <lineage>
        <taxon>Bacteria</taxon>
        <taxon>Bacillati</taxon>
        <taxon>Actinomycetota</taxon>
        <taxon>Actinomycetes</taxon>
        <taxon>Propionibacteriales</taxon>
        <taxon>Kribbellaceae</taxon>
        <taxon>Kribbella</taxon>
    </lineage>
</organism>
<sequence>MNSDYSGGGDPAKSLELLWGLQSRPTRGPKPALTVERVVEAAVRIADTEGLGATSMRRVADELGVGAMTLYRYVPGKGELLDVMLDSVYAEFPRRPVEGNWRAKLEEVALENRELYLRHPWMLYVATSRPPLGPGLMAKYEYELEAVEGIGLTDVEMDAAVALVNGYVHGAVRSAVDAQRVIQSSGITDKEWWLAHEPLLDKIGDVHTFPLASRVGTTVGQEFDAPYDSDHGFAFGLARVLDGIAALLADR</sequence>
<evidence type="ECO:0000313" key="6">
    <source>
        <dbReference type="EMBL" id="ADB32671.1"/>
    </source>
</evidence>
<evidence type="ECO:0000256" key="4">
    <source>
        <dbReference type="PROSITE-ProRule" id="PRU00335"/>
    </source>
</evidence>
<dbReference type="HOGENOM" id="CLU_069543_0_1_11"/>
<protein>
    <submittedName>
        <fullName evidence="6">Transcriptional regulator, TetR family</fullName>
    </submittedName>
</protein>
<dbReference type="GO" id="GO:0045892">
    <property type="term" value="P:negative regulation of DNA-templated transcription"/>
    <property type="evidence" value="ECO:0007669"/>
    <property type="project" value="InterPro"/>
</dbReference>
<evidence type="ECO:0000256" key="1">
    <source>
        <dbReference type="ARBA" id="ARBA00023015"/>
    </source>
</evidence>
<evidence type="ECO:0000259" key="5">
    <source>
        <dbReference type="PROSITE" id="PS50977"/>
    </source>
</evidence>
<dbReference type="Gene3D" id="1.10.357.10">
    <property type="entry name" value="Tetracycline Repressor, domain 2"/>
    <property type="match status" value="1"/>
</dbReference>
<reference evidence="7" key="1">
    <citation type="submission" date="2009-09" db="EMBL/GenBank/DDBJ databases">
        <title>The complete genome of Kribbella flavida DSM 17836.</title>
        <authorList>
            <consortium name="US DOE Joint Genome Institute (JGI-PGF)"/>
            <person name="Lucas S."/>
            <person name="Copeland A."/>
            <person name="Lapidus A."/>
            <person name="Glavina del Rio T."/>
            <person name="Dalin E."/>
            <person name="Tice H."/>
            <person name="Bruce D."/>
            <person name="Goodwin L."/>
            <person name="Pitluck S."/>
            <person name="Kyrpides N."/>
            <person name="Mavromatis K."/>
            <person name="Ivanova N."/>
            <person name="Saunders E."/>
            <person name="Brettin T."/>
            <person name="Detter J.C."/>
            <person name="Han C."/>
            <person name="Larimer F."/>
            <person name="Land M."/>
            <person name="Hauser L."/>
            <person name="Markowitz V."/>
            <person name="Cheng J.-F."/>
            <person name="Hugenholtz P."/>
            <person name="Woyke T."/>
            <person name="Wu D."/>
            <person name="Pukall R."/>
            <person name="Klenk H.-P."/>
            <person name="Eisen J.A."/>
        </authorList>
    </citation>
    <scope>NUCLEOTIDE SEQUENCE [LARGE SCALE GENOMIC DNA]</scope>
    <source>
        <strain evidence="7">DSM 17836 / JCM 10339 / NBRC 14399</strain>
    </source>
</reference>
<accession>D2PMW9</accession>
<dbReference type="KEGG" id="kfl:Kfla_3614"/>
<dbReference type="SUPFAM" id="SSF46689">
    <property type="entry name" value="Homeodomain-like"/>
    <property type="match status" value="1"/>
</dbReference>
<dbReference type="Gene3D" id="1.10.10.60">
    <property type="entry name" value="Homeodomain-like"/>
    <property type="match status" value="1"/>
</dbReference>
<dbReference type="InterPro" id="IPR050109">
    <property type="entry name" value="HTH-type_TetR-like_transc_reg"/>
</dbReference>
<dbReference type="InterPro" id="IPR036271">
    <property type="entry name" value="Tet_transcr_reg_TetR-rel_C_sf"/>
</dbReference>
<keyword evidence="7" id="KW-1185">Reference proteome</keyword>
<dbReference type="EMBL" id="CP001736">
    <property type="protein sequence ID" value="ADB32671.1"/>
    <property type="molecule type" value="Genomic_DNA"/>
</dbReference>
<dbReference type="InterPro" id="IPR004111">
    <property type="entry name" value="Repressor_TetR_C"/>
</dbReference>
<dbReference type="PROSITE" id="PS50977">
    <property type="entry name" value="HTH_TETR_2"/>
    <property type="match status" value="1"/>
</dbReference>
<keyword evidence="3" id="KW-0804">Transcription</keyword>
<dbReference type="SUPFAM" id="SSF48498">
    <property type="entry name" value="Tetracyclin repressor-like, C-terminal domain"/>
    <property type="match status" value="1"/>
</dbReference>
<dbReference type="OrthoDB" id="2570341at2"/>
<dbReference type="Proteomes" id="UP000007967">
    <property type="component" value="Chromosome"/>
</dbReference>
<proteinExistence type="predicted"/>
<dbReference type="AlphaFoldDB" id="D2PMW9"/>
<dbReference type="InterPro" id="IPR001647">
    <property type="entry name" value="HTH_TetR"/>
</dbReference>
<dbReference type="PANTHER" id="PTHR30055">
    <property type="entry name" value="HTH-TYPE TRANSCRIPTIONAL REGULATOR RUTR"/>
    <property type="match status" value="1"/>
</dbReference>
<dbReference type="Pfam" id="PF02909">
    <property type="entry name" value="TetR_C_1"/>
    <property type="match status" value="1"/>
</dbReference>
<dbReference type="GO" id="GO:0003700">
    <property type="term" value="F:DNA-binding transcription factor activity"/>
    <property type="evidence" value="ECO:0007669"/>
    <property type="project" value="TreeGrafter"/>
</dbReference>
<dbReference type="Pfam" id="PF00440">
    <property type="entry name" value="TetR_N"/>
    <property type="match status" value="1"/>
</dbReference>
<dbReference type="STRING" id="479435.Kfla_3614"/>
<gene>
    <name evidence="6" type="ordered locus">Kfla_3614</name>
</gene>
<name>D2PMW9_KRIFD</name>